<dbReference type="Gene3D" id="3.40.50.720">
    <property type="entry name" value="NAD(P)-binding Rossmann-like Domain"/>
    <property type="match status" value="1"/>
</dbReference>
<keyword evidence="5" id="KW-1185">Reference proteome</keyword>
<organism evidence="4 5">
    <name type="scientific">Conexibacter arvalis</name>
    <dbReference type="NCBI Taxonomy" id="912552"/>
    <lineage>
        <taxon>Bacteria</taxon>
        <taxon>Bacillati</taxon>
        <taxon>Actinomycetota</taxon>
        <taxon>Thermoleophilia</taxon>
        <taxon>Solirubrobacterales</taxon>
        <taxon>Conexibacteraceae</taxon>
        <taxon>Conexibacter</taxon>
    </lineage>
</organism>
<reference evidence="4 5" key="1">
    <citation type="submission" date="2020-08" db="EMBL/GenBank/DDBJ databases">
        <title>Genomic Encyclopedia of Archaeal and Bacterial Type Strains, Phase II (KMG-II): from individual species to whole genera.</title>
        <authorList>
            <person name="Goeker M."/>
        </authorList>
    </citation>
    <scope>NUCLEOTIDE SEQUENCE [LARGE SCALE GENOMIC DNA]</scope>
    <source>
        <strain evidence="4 5">DSM 23288</strain>
    </source>
</reference>
<dbReference type="EC" id="1.1.1.133" evidence="2"/>
<dbReference type="PANTHER" id="PTHR10491:SF4">
    <property type="entry name" value="METHIONINE ADENOSYLTRANSFERASE 2 SUBUNIT BETA"/>
    <property type="match status" value="1"/>
</dbReference>
<dbReference type="EMBL" id="JACHNU010000001">
    <property type="protein sequence ID" value="MBB4661197.1"/>
    <property type="molecule type" value="Genomic_DNA"/>
</dbReference>
<sequence>MSSRVLVTGAGGMLGQDVVRAARAAGLEPVALPRAELDVTDADAVAAALARARADAVVNCAAWTDVDGAEADPDGARAVNATAPGVLARAAADAGARLVHVSTDYVFDGDRPADAAPYVESDATGPRSVYGATKLEGEQAVAAAGGSHAIVRTSWLFGVGGANFAATMLRLAAERDELSVVTDQVGFPTATAHLAPALVSLAAGEARAAEGIVHVAGGGEPCSWNAFATEIFRQADVACRVLPCTTAEMPRPAPRPAFSALVSERDDAPRLPRWQEGLSDFLHARKVTA</sequence>
<dbReference type="GO" id="GO:0019305">
    <property type="term" value="P:dTDP-rhamnose biosynthetic process"/>
    <property type="evidence" value="ECO:0007669"/>
    <property type="project" value="UniProtKB-UniPathway"/>
</dbReference>
<feature type="domain" description="RmlD-like substrate binding" evidence="3">
    <location>
        <begin position="4"/>
        <end position="284"/>
    </location>
</feature>
<comment type="similarity">
    <text evidence="1 2">Belongs to the dTDP-4-dehydrorhamnose reductase family.</text>
</comment>
<evidence type="ECO:0000259" key="3">
    <source>
        <dbReference type="Pfam" id="PF04321"/>
    </source>
</evidence>
<dbReference type="NCBIfam" id="TIGR01214">
    <property type="entry name" value="rmlD"/>
    <property type="match status" value="1"/>
</dbReference>
<accession>A0A840I8J0</accession>
<proteinExistence type="inferred from homology"/>
<dbReference type="SUPFAM" id="SSF51735">
    <property type="entry name" value="NAD(P)-binding Rossmann-fold domains"/>
    <property type="match status" value="1"/>
</dbReference>
<dbReference type="RefSeq" id="WP_221242800.1">
    <property type="nucleotide sequence ID" value="NZ_JACHNU010000001.1"/>
</dbReference>
<comment type="pathway">
    <text evidence="2">Carbohydrate biosynthesis; dTDP-L-rhamnose biosynthesis.</text>
</comment>
<dbReference type="InterPro" id="IPR036291">
    <property type="entry name" value="NAD(P)-bd_dom_sf"/>
</dbReference>
<evidence type="ECO:0000256" key="2">
    <source>
        <dbReference type="RuleBase" id="RU364082"/>
    </source>
</evidence>
<dbReference type="UniPathway" id="UPA00124"/>
<protein>
    <recommendedName>
        <fullName evidence="2">dTDP-4-dehydrorhamnose reductase</fullName>
        <ecNumber evidence="2">1.1.1.133</ecNumber>
    </recommendedName>
</protein>
<dbReference type="AlphaFoldDB" id="A0A840I8J0"/>
<dbReference type="Proteomes" id="UP000585272">
    <property type="component" value="Unassembled WGS sequence"/>
</dbReference>
<keyword evidence="2" id="KW-0521">NADP</keyword>
<comment type="caution">
    <text evidence="4">The sequence shown here is derived from an EMBL/GenBank/DDBJ whole genome shotgun (WGS) entry which is preliminary data.</text>
</comment>
<name>A0A840I8J0_9ACTN</name>
<dbReference type="GO" id="GO:0008831">
    <property type="term" value="F:dTDP-4-dehydrorhamnose reductase activity"/>
    <property type="evidence" value="ECO:0007669"/>
    <property type="project" value="UniProtKB-EC"/>
</dbReference>
<dbReference type="InterPro" id="IPR029903">
    <property type="entry name" value="RmlD-like-bd"/>
</dbReference>
<dbReference type="CDD" id="cd05254">
    <property type="entry name" value="dTDP_HR_like_SDR_e"/>
    <property type="match status" value="1"/>
</dbReference>
<dbReference type="Gene3D" id="3.90.25.10">
    <property type="entry name" value="UDP-galactose 4-epimerase, domain 1"/>
    <property type="match status" value="1"/>
</dbReference>
<gene>
    <name evidence="4" type="ORF">BDZ31_000770</name>
</gene>
<evidence type="ECO:0000313" key="4">
    <source>
        <dbReference type="EMBL" id="MBB4661197.1"/>
    </source>
</evidence>
<dbReference type="Pfam" id="PF04321">
    <property type="entry name" value="RmlD_sub_bind"/>
    <property type="match status" value="1"/>
</dbReference>
<evidence type="ECO:0000313" key="5">
    <source>
        <dbReference type="Proteomes" id="UP000585272"/>
    </source>
</evidence>
<keyword evidence="2 4" id="KW-0560">Oxidoreductase</keyword>
<dbReference type="PANTHER" id="PTHR10491">
    <property type="entry name" value="DTDP-4-DEHYDRORHAMNOSE REDUCTASE"/>
    <property type="match status" value="1"/>
</dbReference>
<evidence type="ECO:0000256" key="1">
    <source>
        <dbReference type="ARBA" id="ARBA00010944"/>
    </source>
</evidence>
<comment type="function">
    <text evidence="2">Catalyzes the reduction of dTDP-6-deoxy-L-lyxo-4-hexulose to yield dTDP-L-rhamnose.</text>
</comment>
<dbReference type="InterPro" id="IPR005913">
    <property type="entry name" value="dTDP_dehydrorham_reduct"/>
</dbReference>